<dbReference type="InterPro" id="IPR047057">
    <property type="entry name" value="MerR_fam"/>
</dbReference>
<evidence type="ECO:0000256" key="4">
    <source>
        <dbReference type="ARBA" id="ARBA00023163"/>
    </source>
</evidence>
<proteinExistence type="predicted"/>
<accession>A0A0W0ZD31</accession>
<feature type="domain" description="HTH merR-type" evidence="6">
    <location>
        <begin position="5"/>
        <end position="76"/>
    </location>
</feature>
<dbReference type="Gene3D" id="1.10.1660.10">
    <property type="match status" value="1"/>
</dbReference>
<reference evidence="7 8" key="1">
    <citation type="submission" date="2015-11" db="EMBL/GenBank/DDBJ databases">
        <title>Genomic analysis of 38 Legionella species identifies large and diverse effector repertoires.</title>
        <authorList>
            <person name="Burstein D."/>
            <person name="Amaro F."/>
            <person name="Zusman T."/>
            <person name="Lifshitz Z."/>
            <person name="Cohen O."/>
            <person name="Gilbert J.A."/>
            <person name="Pupko T."/>
            <person name="Shuman H.A."/>
            <person name="Segal G."/>
        </authorList>
    </citation>
    <scope>NUCLEOTIDE SEQUENCE [LARGE SCALE GENOMIC DNA]</scope>
    <source>
        <strain evidence="7 8">IMVS3376</strain>
    </source>
</reference>
<dbReference type="AlphaFoldDB" id="A0A0W0ZD31"/>
<dbReference type="PROSITE" id="PS50937">
    <property type="entry name" value="HTH_MERR_2"/>
    <property type="match status" value="1"/>
</dbReference>
<evidence type="ECO:0000256" key="1">
    <source>
        <dbReference type="ARBA" id="ARBA00022491"/>
    </source>
</evidence>
<evidence type="ECO:0000313" key="8">
    <source>
        <dbReference type="Proteomes" id="UP000054926"/>
    </source>
</evidence>
<dbReference type="PANTHER" id="PTHR30204">
    <property type="entry name" value="REDOX-CYCLING DRUG-SENSING TRANSCRIPTIONAL ACTIVATOR SOXR"/>
    <property type="match status" value="1"/>
</dbReference>
<gene>
    <name evidence="7" type="ORF">Lste_3154</name>
</gene>
<protein>
    <submittedName>
        <fullName evidence="7">Transcriptional regulator, MerR family</fullName>
    </submittedName>
</protein>
<dbReference type="PANTHER" id="PTHR30204:SF69">
    <property type="entry name" value="MERR-FAMILY TRANSCRIPTIONAL REGULATOR"/>
    <property type="match status" value="1"/>
</dbReference>
<dbReference type="PATRIC" id="fig|947033.5.peg.3353"/>
<dbReference type="PRINTS" id="PR00040">
    <property type="entry name" value="HTHMERR"/>
</dbReference>
<evidence type="ECO:0000313" key="7">
    <source>
        <dbReference type="EMBL" id="KTD66948.1"/>
    </source>
</evidence>
<dbReference type="InterPro" id="IPR000551">
    <property type="entry name" value="MerR-type_HTH_dom"/>
</dbReference>
<comment type="caution">
    <text evidence="7">The sequence shown here is derived from an EMBL/GenBank/DDBJ whole genome shotgun (WGS) entry which is preliminary data.</text>
</comment>
<keyword evidence="8" id="KW-1185">Reference proteome</keyword>
<evidence type="ECO:0000256" key="2">
    <source>
        <dbReference type="ARBA" id="ARBA00023015"/>
    </source>
</evidence>
<keyword evidence="3" id="KW-0238">DNA-binding</keyword>
<feature type="coiled-coil region" evidence="5">
    <location>
        <begin position="86"/>
        <end position="120"/>
    </location>
</feature>
<dbReference type="OrthoDB" id="9808480at2"/>
<dbReference type="Pfam" id="PF13411">
    <property type="entry name" value="MerR_1"/>
    <property type="match status" value="1"/>
</dbReference>
<keyword evidence="4" id="KW-0804">Transcription</keyword>
<keyword evidence="2" id="KW-0805">Transcription regulation</keyword>
<dbReference type="InterPro" id="IPR009061">
    <property type="entry name" value="DNA-bd_dom_put_sf"/>
</dbReference>
<sequence length="134" mass="15591">MNHKTISEFAKSCGVGVETIRFYQRQGILNIPPLGKEFSSVKIRRYGEHDIRRLRFILAAKKAGFTLKEIKELLDFDAKNDREHVRDIAQKRISKLDRQIEELIEARKSLHRLVKECNKADSQPCPILIAFDNE</sequence>
<dbReference type="EMBL" id="LNYY01000021">
    <property type="protein sequence ID" value="KTD66948.1"/>
    <property type="molecule type" value="Genomic_DNA"/>
</dbReference>
<evidence type="ECO:0000256" key="3">
    <source>
        <dbReference type="ARBA" id="ARBA00023125"/>
    </source>
</evidence>
<dbReference type="SMART" id="SM00422">
    <property type="entry name" value="HTH_MERR"/>
    <property type="match status" value="1"/>
</dbReference>
<name>A0A0W0ZD31_9GAMM</name>
<dbReference type="GO" id="GO:0003700">
    <property type="term" value="F:DNA-binding transcription factor activity"/>
    <property type="evidence" value="ECO:0007669"/>
    <property type="project" value="InterPro"/>
</dbReference>
<evidence type="ECO:0000256" key="5">
    <source>
        <dbReference type="SAM" id="Coils"/>
    </source>
</evidence>
<dbReference type="SUPFAM" id="SSF46955">
    <property type="entry name" value="Putative DNA-binding domain"/>
    <property type="match status" value="1"/>
</dbReference>
<dbReference type="GO" id="GO:0003677">
    <property type="term" value="F:DNA binding"/>
    <property type="evidence" value="ECO:0007669"/>
    <property type="project" value="UniProtKB-KW"/>
</dbReference>
<evidence type="ECO:0000259" key="6">
    <source>
        <dbReference type="PROSITE" id="PS50937"/>
    </source>
</evidence>
<dbReference type="Proteomes" id="UP000054926">
    <property type="component" value="Unassembled WGS sequence"/>
</dbReference>
<keyword evidence="1" id="KW-0678">Repressor</keyword>
<dbReference type="STRING" id="947033.Lste_3154"/>
<organism evidence="7 8">
    <name type="scientific">Legionella steelei</name>
    <dbReference type="NCBI Taxonomy" id="947033"/>
    <lineage>
        <taxon>Bacteria</taxon>
        <taxon>Pseudomonadati</taxon>
        <taxon>Pseudomonadota</taxon>
        <taxon>Gammaproteobacteria</taxon>
        <taxon>Legionellales</taxon>
        <taxon>Legionellaceae</taxon>
        <taxon>Legionella</taxon>
    </lineage>
</organism>
<dbReference type="RefSeq" id="WP_058511983.1">
    <property type="nucleotide sequence ID" value="NZ_LNYY01000021.1"/>
</dbReference>
<keyword evidence="5" id="KW-0175">Coiled coil</keyword>